<comment type="caution">
    <text evidence="2">The sequence shown here is derived from an EMBL/GenBank/DDBJ whole genome shotgun (WGS) entry which is preliminary data.</text>
</comment>
<dbReference type="Proteomes" id="UP000186039">
    <property type="component" value="Unassembled WGS sequence"/>
</dbReference>
<dbReference type="PROSITE" id="PS51257">
    <property type="entry name" value="PROKAR_LIPOPROTEIN"/>
    <property type="match status" value="1"/>
</dbReference>
<evidence type="ECO:0000256" key="1">
    <source>
        <dbReference type="SAM" id="SignalP"/>
    </source>
</evidence>
<feature type="chain" id="PRO_5046404266" description="DUF4156 domain-containing protein" evidence="1">
    <location>
        <begin position="25"/>
        <end position="114"/>
    </location>
</feature>
<dbReference type="InterPro" id="IPR025294">
    <property type="entry name" value="DUF4156"/>
</dbReference>
<keyword evidence="1" id="KW-0732">Signal</keyword>
<proteinExistence type="predicted"/>
<protein>
    <recommendedName>
        <fullName evidence="4">DUF4156 domain-containing protein</fullName>
    </recommendedName>
</protein>
<evidence type="ECO:0008006" key="4">
    <source>
        <dbReference type="Google" id="ProtNLM"/>
    </source>
</evidence>
<evidence type="ECO:0000313" key="3">
    <source>
        <dbReference type="Proteomes" id="UP000186039"/>
    </source>
</evidence>
<gene>
    <name evidence="2" type="ORF">BIY20_00265</name>
</gene>
<accession>A0ABX3FKN5</accession>
<dbReference type="Pfam" id="PF13698">
    <property type="entry name" value="DUF4156"/>
    <property type="match status" value="1"/>
</dbReference>
<keyword evidence="3" id="KW-1185">Reference proteome</keyword>
<sequence>MFMSLKLRSIASLLLLTLAGCSTPYTQLNQGAEVVHIRLDNGFNADECEWLGEVTGSEGHWYSYLFFNNDAIVQGAVNDIKNRAKKLGATTVYMVAPQDFTTSFTVVGNAYKCG</sequence>
<evidence type="ECO:0000313" key="2">
    <source>
        <dbReference type="EMBL" id="OLQ94760.1"/>
    </source>
</evidence>
<feature type="signal peptide" evidence="1">
    <location>
        <begin position="1"/>
        <end position="24"/>
    </location>
</feature>
<reference evidence="2 3" key="1">
    <citation type="submission" date="2016-09" db="EMBL/GenBank/DDBJ databases">
        <title>Genomic Taxonomy of the Vibrionaceae.</title>
        <authorList>
            <person name="Gonzalez-Castillo A."/>
            <person name="Gomez-Gil B."/>
            <person name="Enciso-Ibarra K."/>
        </authorList>
    </citation>
    <scope>NUCLEOTIDE SEQUENCE [LARGE SCALE GENOMIC DNA]</scope>
    <source>
        <strain evidence="2 3">CAIM 1902</strain>
    </source>
</reference>
<dbReference type="EMBL" id="MJMH01000111">
    <property type="protein sequence ID" value="OLQ94760.1"/>
    <property type="molecule type" value="Genomic_DNA"/>
</dbReference>
<name>A0ABX3FKN5_9VIBR</name>
<organism evidence="2 3">
    <name type="scientific">Vibrio panuliri</name>
    <dbReference type="NCBI Taxonomy" id="1381081"/>
    <lineage>
        <taxon>Bacteria</taxon>
        <taxon>Pseudomonadati</taxon>
        <taxon>Pseudomonadota</taxon>
        <taxon>Gammaproteobacteria</taxon>
        <taxon>Vibrionales</taxon>
        <taxon>Vibrionaceae</taxon>
        <taxon>Vibrio</taxon>
    </lineage>
</organism>